<feature type="region of interest" description="Disordered" evidence="1">
    <location>
        <begin position="1285"/>
        <end position="1320"/>
    </location>
</feature>
<dbReference type="EMBL" id="KN796114">
    <property type="protein sequence ID" value="KUI63735.1"/>
    <property type="molecule type" value="Genomic_DNA"/>
</dbReference>
<keyword evidence="3" id="KW-1185">Reference proteome</keyword>
<feature type="region of interest" description="Disordered" evidence="1">
    <location>
        <begin position="1165"/>
        <end position="1184"/>
    </location>
</feature>
<dbReference type="OrthoDB" id="3497519at2759"/>
<evidence type="ECO:0000313" key="3">
    <source>
        <dbReference type="Proteomes" id="UP000078559"/>
    </source>
</evidence>
<dbReference type="Proteomes" id="UP000078559">
    <property type="component" value="Unassembled WGS sequence"/>
</dbReference>
<protein>
    <submittedName>
        <fullName evidence="2">Uncharacterized protein</fullName>
    </submittedName>
</protein>
<feature type="compositionally biased region" description="Low complexity" evidence="1">
    <location>
        <begin position="1167"/>
        <end position="1182"/>
    </location>
</feature>
<reference evidence="2" key="1">
    <citation type="submission" date="2014-12" db="EMBL/GenBank/DDBJ databases">
        <title>Genome Sequence of Valsa Canker Pathogens Uncovers a Specific Adaption of Colonization on Woody Bark.</title>
        <authorList>
            <person name="Yin Z."/>
            <person name="Liu H."/>
            <person name="Gao X."/>
            <person name="Li Z."/>
            <person name="Song N."/>
            <person name="Ke X."/>
            <person name="Dai Q."/>
            <person name="Wu Y."/>
            <person name="Sun Y."/>
            <person name="Xu J.-R."/>
            <person name="Kang Z.K."/>
            <person name="Wang L."/>
            <person name="Huang L."/>
        </authorList>
    </citation>
    <scope>NUCLEOTIDE SEQUENCE [LARGE SCALE GENOMIC DNA]</scope>
    <source>
        <strain evidence="2">03-8</strain>
    </source>
</reference>
<proteinExistence type="predicted"/>
<feature type="region of interest" description="Disordered" evidence="1">
    <location>
        <begin position="1"/>
        <end position="48"/>
    </location>
</feature>
<evidence type="ECO:0000313" key="2">
    <source>
        <dbReference type="EMBL" id="KUI63735.1"/>
    </source>
</evidence>
<gene>
    <name evidence="2" type="ORF">VM1G_10493</name>
</gene>
<organism evidence="2 3">
    <name type="scientific">Cytospora mali</name>
    <name type="common">Apple Valsa canker fungus</name>
    <name type="synonym">Valsa mali</name>
    <dbReference type="NCBI Taxonomy" id="578113"/>
    <lineage>
        <taxon>Eukaryota</taxon>
        <taxon>Fungi</taxon>
        <taxon>Dikarya</taxon>
        <taxon>Ascomycota</taxon>
        <taxon>Pezizomycotina</taxon>
        <taxon>Sordariomycetes</taxon>
        <taxon>Sordariomycetidae</taxon>
        <taxon>Diaporthales</taxon>
        <taxon>Cytosporaceae</taxon>
        <taxon>Cytospora</taxon>
    </lineage>
</organism>
<feature type="compositionally biased region" description="Polar residues" evidence="1">
    <location>
        <begin position="1285"/>
        <end position="1296"/>
    </location>
</feature>
<sequence>MANIDEYPPGFPVPAEEYIPPTPDDVGIDLSKPVYTDEDDDRDDKRTRELTSLYPYDFLDPTAPKPNPQNMQQPLGLLRKEMVDKMQQNGQNGDWTLVEFVPAWTDPDWDDRFVFTGPTKSNDPQVQMYMKPGLLQKQRPALLPGDMARGPSEAAKRFGVDPIHQDDPFYGHSGVTPTTANFEVPLGFARVTPSNQGEKHSVNVDDFNALVAQFEANASARGQDTTEENLRAHLEDAARGFPTELVQVDSEIAAALLALMEQVFQREEQEEYQRLIFAGNTSNELIQNNIWTLGMNAVTDLSTPLHELLTEDKWEITDTRSELDPRTGDRIRARTVYNISGQQGEYCMSNDLIRAALQPTLQLVSKFLYSDHPITWAWADIYKLRPVRGQDEPSPAEKRRHITNDHIDSGVTEQEHFAVWLGDPDAIHWYPEIEDLYLAGFDSVKYTCEILKRTIQWEINAKYQGDGNERTGLSEHLGFTQIIPQPNNYNMPFVIRISISADYIWPLLVKEYSEAEKAACSFTLAATMLHELTHAICMARQQLFHPSCSWLCLNPQWMADLTQADLDNLITFGYRFMEARELLGSHVYQTQEQDYLEGEPINEEGFSAENQYFGGLATPMAAGTHTRFLDDLAIMGCLNLWPQYPAAKLLPNTYQAIPRDMILKFFSEKFWTHDLVKWGHQAMKIWPKEAPRMSTNWGDFKWWYVEKKFGRPVKRWIKAVRKRMQYDGNHEILWKWLMYLTMTAVEPIVLMNRWLQHRRSWKSTDKALWIARNDCSERAAMAQEYLQKLLDEVNAFGEDGRLPAPRAEPFRDCLNGMQDMHRYLTVQATFYQVLTVEFHRNSDQTVKDAIQRLFGEHVHTRLRAIHMAIADELIQFLDGWASIDQRVLNRMAAVPQLVELVTTGRNSLRENLVAIRQLFVPVMRTFGPDRVNYVFNRDDFLGVASGSALDLAKRVERMAKRQLLKMSGPQRTVAESWLALLNDADSFRDAVPGSVEDETNQNLDSIADFIDGVTTTQEQVVANQHPVQTQPQPVQEPVLQTNQPLPDETIRERRFITSPPGQPPSAWQTVYAESSGYIPYEDPKTGFTRFQKVNIPDESTAQPELSARALIQGQALAGSLTASGIAAPSFPGVNMPNIGGQLSNKQVAALEGLVGLVRMRAETDPFAPAGQPTAQAGARAPGVQPAAQMTRYNQAIRDLGNLIQARAEQVHANPELAGRVVPAAFGRGLQQIAGPSGENLTNTDVLATSNLFGGSMLQRNWAMQQLESIIRERAGGADLVAQLRAQQTGQGNQQSAGVGAQPHGTSQQMPHGPHHHLHHP</sequence>
<name>A0A194VIM7_CYTMA</name>
<evidence type="ECO:0000256" key="1">
    <source>
        <dbReference type="SAM" id="MobiDB-lite"/>
    </source>
</evidence>
<accession>A0A194VIM7</accession>